<keyword evidence="1 2" id="KW-0539">Nucleus</keyword>
<comment type="subcellular location">
    <subcellularLocation>
        <location evidence="2">Nucleus</location>
    </subcellularLocation>
</comment>
<dbReference type="EMBL" id="SGJD01000843">
    <property type="protein sequence ID" value="KAB0403266.1"/>
    <property type="molecule type" value="Genomic_DNA"/>
</dbReference>
<evidence type="ECO:0000259" key="4">
    <source>
        <dbReference type="PROSITE" id="PS50804"/>
    </source>
</evidence>
<dbReference type="PANTHER" id="PTHR45935">
    <property type="entry name" value="PROTEIN ZBED8-RELATED"/>
    <property type="match status" value="1"/>
</dbReference>
<dbReference type="SMART" id="SM00431">
    <property type="entry name" value="SCAN"/>
    <property type="match status" value="1"/>
</dbReference>
<dbReference type="SUPFAM" id="SSF47353">
    <property type="entry name" value="Retrovirus capsid dimerization domain-like"/>
    <property type="match status" value="1"/>
</dbReference>
<evidence type="ECO:0000256" key="2">
    <source>
        <dbReference type="PROSITE-ProRule" id="PRU00187"/>
    </source>
</evidence>
<dbReference type="Gene3D" id="1.10.4020.10">
    <property type="entry name" value="DNA breaking-rejoining enzymes"/>
    <property type="match status" value="1"/>
</dbReference>
<reference evidence="5 6" key="1">
    <citation type="journal article" date="2019" name="PLoS ONE">
        <title>Genomic analyses reveal an absence of contemporary introgressive admixture between fin whales and blue whales, despite known hybrids.</title>
        <authorList>
            <person name="Westbury M.V."/>
            <person name="Petersen B."/>
            <person name="Lorenzen E.D."/>
        </authorList>
    </citation>
    <scope>NUCLEOTIDE SEQUENCE [LARGE SCALE GENOMIC DNA]</scope>
    <source>
        <strain evidence="5">FinWhale-01</strain>
    </source>
</reference>
<dbReference type="PANTHER" id="PTHR45935:SF15">
    <property type="entry name" value="SCAN BOX DOMAIN-CONTAINING PROTEIN"/>
    <property type="match status" value="1"/>
</dbReference>
<comment type="caution">
    <text evidence="5">The sequence shown here is derived from an EMBL/GenBank/DDBJ whole genome shotgun (WGS) entry which is preliminary data.</text>
</comment>
<dbReference type="Pfam" id="PF02023">
    <property type="entry name" value="SCAN"/>
    <property type="match status" value="1"/>
</dbReference>
<dbReference type="InterPro" id="IPR050916">
    <property type="entry name" value="SCAN-C2H2_zinc_finger"/>
</dbReference>
<feature type="domain" description="SCAN box" evidence="4">
    <location>
        <begin position="69"/>
        <end position="149"/>
    </location>
</feature>
<name>A0A6A1QAH1_BALPH</name>
<dbReference type="OrthoDB" id="9439903at2759"/>
<dbReference type="CDD" id="cd07936">
    <property type="entry name" value="SCAN"/>
    <property type="match status" value="1"/>
</dbReference>
<proteinExistence type="predicted"/>
<dbReference type="GO" id="GO:0005634">
    <property type="term" value="C:nucleus"/>
    <property type="evidence" value="ECO:0007669"/>
    <property type="project" value="UniProtKB-SubCell"/>
</dbReference>
<feature type="non-terminal residue" evidence="5">
    <location>
        <position position="1"/>
    </location>
</feature>
<evidence type="ECO:0000313" key="6">
    <source>
        <dbReference type="Proteomes" id="UP000437017"/>
    </source>
</evidence>
<dbReference type="Proteomes" id="UP000437017">
    <property type="component" value="Unassembled WGS sequence"/>
</dbReference>
<dbReference type="InterPro" id="IPR038269">
    <property type="entry name" value="SCAN_sf"/>
</dbReference>
<sequence length="496" mass="56368">GHDPEGLSCLQGERSCLLSPKMAAKMEITLSSQSHIQASSKQERHIIAKLEEKREPALQKDWPDPELSRQSFRRFCYQEVSGPQEALSRLRQLCRQWLQPEVHTKEQILELLVLEQFLNILPPEIQARARHQCPMSSKEIVNLVEDFYRAAKGPKQWVAVCMEGQKVLLEKTGSQLGEQELPDFQLQTPSRYPRESSLEETSQAGSQDQRSPRHWEKSLLLQDPTPKLAETELLIVKTNPNMTTDELPFKLWLSFASRMKSDNKENPQQEGAKGAKPCALSVGRPKGNGLQSPEPRGATVSESRLSRRQVSPPRAQKPFAHYQRHCRELEYISGPLKSHPLRELKKSKGSKRNLSSRLQHPNTCAWNEQRGHRGSRVERSYFPGFGTCSHWGHGRECPGRGEEFLQKILRIGGQGSHQKSDTCPQEGENGAKEKVLMEKFASKETLCPFQKPPTNEVKLVRPLSHYNIPLLDHTEHSCTVTLTCDEHVSLESLEKL</sequence>
<feature type="compositionally biased region" description="Polar residues" evidence="3">
    <location>
        <begin position="199"/>
        <end position="209"/>
    </location>
</feature>
<dbReference type="FunFam" id="1.10.4020.10:FF:000001">
    <property type="entry name" value="zinc finger protein 263 isoform X1"/>
    <property type="match status" value="1"/>
</dbReference>
<evidence type="ECO:0000256" key="3">
    <source>
        <dbReference type="SAM" id="MobiDB-lite"/>
    </source>
</evidence>
<accession>A0A6A1QAH1</accession>
<feature type="region of interest" description="Disordered" evidence="3">
    <location>
        <begin position="260"/>
        <end position="319"/>
    </location>
</feature>
<organism evidence="5 6">
    <name type="scientific">Balaenoptera physalus</name>
    <name type="common">Fin whale</name>
    <name type="synonym">Balaena physalus</name>
    <dbReference type="NCBI Taxonomy" id="9770"/>
    <lineage>
        <taxon>Eukaryota</taxon>
        <taxon>Metazoa</taxon>
        <taxon>Chordata</taxon>
        <taxon>Craniata</taxon>
        <taxon>Vertebrata</taxon>
        <taxon>Euteleostomi</taxon>
        <taxon>Mammalia</taxon>
        <taxon>Eutheria</taxon>
        <taxon>Laurasiatheria</taxon>
        <taxon>Artiodactyla</taxon>
        <taxon>Whippomorpha</taxon>
        <taxon>Cetacea</taxon>
        <taxon>Mysticeti</taxon>
        <taxon>Balaenopteridae</taxon>
        <taxon>Balaenoptera</taxon>
    </lineage>
</organism>
<dbReference type="PROSITE" id="PS50804">
    <property type="entry name" value="SCAN_BOX"/>
    <property type="match status" value="1"/>
</dbReference>
<gene>
    <name evidence="5" type="ORF">E2I00_015736</name>
</gene>
<evidence type="ECO:0000313" key="5">
    <source>
        <dbReference type="EMBL" id="KAB0403266.1"/>
    </source>
</evidence>
<dbReference type="InterPro" id="IPR003309">
    <property type="entry name" value="SCAN_dom"/>
</dbReference>
<evidence type="ECO:0000256" key="1">
    <source>
        <dbReference type="ARBA" id="ARBA00023242"/>
    </source>
</evidence>
<dbReference type="AlphaFoldDB" id="A0A6A1QAH1"/>
<feature type="region of interest" description="Disordered" evidence="3">
    <location>
        <begin position="178"/>
        <end position="214"/>
    </location>
</feature>
<protein>
    <recommendedName>
        <fullName evidence="4">SCAN box domain-containing protein</fullName>
    </recommendedName>
</protein>
<keyword evidence="6" id="KW-1185">Reference proteome</keyword>